<proteinExistence type="predicted"/>
<accession>X1AXF4</accession>
<dbReference type="SUPFAM" id="SSF53756">
    <property type="entry name" value="UDP-Glycosyltransferase/glycogen phosphorylase"/>
    <property type="match status" value="1"/>
</dbReference>
<sequence>MAGHVTDQAYFTQLMKQVKELGLESSCEYAGIFDKQQMTHALSHSLAVLSFQRVSNLSNICIETLAAGAVLVAPDDGSLNGIVEDNVSGILVRDSAEGADRIAKLIEHPSQIKRLGSEASQAVKRNFRSWDERVQDEMMLIESSSSRSQAA</sequence>
<gene>
    <name evidence="2" type="ORF">S01H4_20444</name>
</gene>
<protein>
    <recommendedName>
        <fullName evidence="1">Spore protein YkvP/CgeB glycosyl transferase-like domain-containing protein</fullName>
    </recommendedName>
</protein>
<reference evidence="2" key="1">
    <citation type="journal article" date="2014" name="Front. Microbiol.">
        <title>High frequency of phylogenetically diverse reductive dehalogenase-homologous genes in deep subseafloor sedimentary metagenomes.</title>
        <authorList>
            <person name="Kawai M."/>
            <person name="Futagami T."/>
            <person name="Toyoda A."/>
            <person name="Takaki Y."/>
            <person name="Nishi S."/>
            <person name="Hori S."/>
            <person name="Arai W."/>
            <person name="Tsubouchi T."/>
            <person name="Morono Y."/>
            <person name="Uchiyama I."/>
            <person name="Ito T."/>
            <person name="Fujiyama A."/>
            <person name="Inagaki F."/>
            <person name="Takami H."/>
        </authorList>
    </citation>
    <scope>NUCLEOTIDE SEQUENCE</scope>
    <source>
        <strain evidence="2">Expedition CK06-06</strain>
    </source>
</reference>
<name>X1AXF4_9ZZZZ</name>
<dbReference type="Pfam" id="PF13524">
    <property type="entry name" value="Glyco_trans_1_2"/>
    <property type="match status" value="1"/>
</dbReference>
<evidence type="ECO:0000259" key="1">
    <source>
        <dbReference type="Pfam" id="PF13524"/>
    </source>
</evidence>
<dbReference type="InterPro" id="IPR055259">
    <property type="entry name" value="YkvP/CgeB_Glyco_trans-like"/>
</dbReference>
<feature type="domain" description="Spore protein YkvP/CgeB glycosyl transferase-like" evidence="1">
    <location>
        <begin position="27"/>
        <end position="135"/>
    </location>
</feature>
<dbReference type="EMBL" id="BART01009194">
    <property type="protein sequence ID" value="GAG64441.1"/>
    <property type="molecule type" value="Genomic_DNA"/>
</dbReference>
<dbReference type="AlphaFoldDB" id="X1AXF4"/>
<dbReference type="Gene3D" id="3.40.50.2000">
    <property type="entry name" value="Glycogen Phosphorylase B"/>
    <property type="match status" value="1"/>
</dbReference>
<organism evidence="2">
    <name type="scientific">marine sediment metagenome</name>
    <dbReference type="NCBI Taxonomy" id="412755"/>
    <lineage>
        <taxon>unclassified sequences</taxon>
        <taxon>metagenomes</taxon>
        <taxon>ecological metagenomes</taxon>
    </lineage>
</organism>
<comment type="caution">
    <text evidence="2">The sequence shown here is derived from an EMBL/GenBank/DDBJ whole genome shotgun (WGS) entry which is preliminary data.</text>
</comment>
<evidence type="ECO:0000313" key="2">
    <source>
        <dbReference type="EMBL" id="GAG64441.1"/>
    </source>
</evidence>